<keyword evidence="3" id="KW-0732">Signal</keyword>
<feature type="chain" id="PRO_5028462765" evidence="3">
    <location>
        <begin position="25"/>
        <end position="114"/>
    </location>
</feature>
<evidence type="ECO:0000313" key="5">
    <source>
        <dbReference type="Proteomes" id="UP000515160"/>
    </source>
</evidence>
<keyword evidence="5" id="KW-1185">Reference proteome</keyword>
<dbReference type="SMART" id="SM01318">
    <property type="entry name" value="SVWC"/>
    <property type="match status" value="1"/>
</dbReference>
<proteinExistence type="predicted"/>
<gene>
    <name evidence="6" type="primary">LOC117575150</name>
</gene>
<protein>
    <submittedName>
        <fullName evidence="6">Uncharacterized protein LOC117575150</fullName>
    </submittedName>
</protein>
<dbReference type="Pfam" id="PF15430">
    <property type="entry name" value="SVWC"/>
    <property type="match status" value="1"/>
</dbReference>
<evidence type="ECO:0000256" key="2">
    <source>
        <dbReference type="ARBA" id="ARBA00022525"/>
    </source>
</evidence>
<dbReference type="OrthoDB" id="7390288at2759"/>
<evidence type="ECO:0000313" key="6">
    <source>
        <dbReference type="RefSeq" id="XP_034115148.1"/>
    </source>
</evidence>
<dbReference type="PANTHER" id="PTHR39957">
    <property type="entry name" value="AT09846P1-RELATED"/>
    <property type="match status" value="1"/>
</dbReference>
<organism evidence="5 6">
    <name type="scientific">Drosophila albomicans</name>
    <name type="common">Fruit fly</name>
    <dbReference type="NCBI Taxonomy" id="7291"/>
    <lineage>
        <taxon>Eukaryota</taxon>
        <taxon>Metazoa</taxon>
        <taxon>Ecdysozoa</taxon>
        <taxon>Arthropoda</taxon>
        <taxon>Hexapoda</taxon>
        <taxon>Insecta</taxon>
        <taxon>Pterygota</taxon>
        <taxon>Neoptera</taxon>
        <taxon>Endopterygota</taxon>
        <taxon>Diptera</taxon>
        <taxon>Brachycera</taxon>
        <taxon>Muscomorpha</taxon>
        <taxon>Ephydroidea</taxon>
        <taxon>Drosophilidae</taxon>
        <taxon>Drosophila</taxon>
    </lineage>
</organism>
<dbReference type="GO" id="GO:0005576">
    <property type="term" value="C:extracellular region"/>
    <property type="evidence" value="ECO:0007669"/>
    <property type="project" value="UniProtKB-SubCell"/>
</dbReference>
<sequence>MRRWNLDIFFCLAAVLMFISQAFGYQSLQYRGHTKHPSLPNHCYYEELELDVPMNETVYPVNQHGYCVHVSCEEDYLLLIKHCEHQNLQSGCFFAPYDYTKPYPDCCEKHICPT</sequence>
<dbReference type="PANTHER" id="PTHR39957:SF2">
    <property type="entry name" value="GEO11553P1"/>
    <property type="match status" value="1"/>
</dbReference>
<feature type="signal peptide" evidence="3">
    <location>
        <begin position="1"/>
        <end position="24"/>
    </location>
</feature>
<dbReference type="GeneID" id="117575150"/>
<accession>A0A6P8XPT0</accession>
<keyword evidence="2" id="KW-0964">Secreted</keyword>
<dbReference type="Proteomes" id="UP000515160">
    <property type="component" value="Chromosome X"/>
</dbReference>
<dbReference type="InterPro" id="IPR029277">
    <property type="entry name" value="SVWC_dom"/>
</dbReference>
<evidence type="ECO:0000259" key="4">
    <source>
        <dbReference type="SMART" id="SM01318"/>
    </source>
</evidence>
<feature type="domain" description="Single" evidence="4">
    <location>
        <begin position="43"/>
        <end position="112"/>
    </location>
</feature>
<dbReference type="RefSeq" id="XP_034115148.1">
    <property type="nucleotide sequence ID" value="XM_034259257.2"/>
</dbReference>
<dbReference type="InterPro" id="IPR053308">
    <property type="entry name" value="Vago-like"/>
</dbReference>
<comment type="subcellular location">
    <subcellularLocation>
        <location evidence="1">Secreted</location>
    </subcellularLocation>
</comment>
<name>A0A6P8XPT0_DROAB</name>
<reference evidence="6" key="1">
    <citation type="submission" date="2025-08" db="UniProtKB">
        <authorList>
            <consortium name="RefSeq"/>
        </authorList>
    </citation>
    <scope>IDENTIFICATION</scope>
    <source>
        <strain evidence="6">15112-1751.03</strain>
        <tissue evidence="6">Whole Adult</tissue>
    </source>
</reference>
<evidence type="ECO:0000256" key="3">
    <source>
        <dbReference type="SAM" id="SignalP"/>
    </source>
</evidence>
<dbReference type="AlphaFoldDB" id="A0A6P8XPT0"/>
<evidence type="ECO:0000256" key="1">
    <source>
        <dbReference type="ARBA" id="ARBA00004613"/>
    </source>
</evidence>